<comment type="caution">
    <text evidence="2">The sequence shown here is derived from an EMBL/GenBank/DDBJ whole genome shotgun (WGS) entry which is preliminary data.</text>
</comment>
<reference evidence="2 3" key="1">
    <citation type="submission" date="2024-07" db="EMBL/GenBank/DDBJ databases">
        <title>Chromosome-level genome assembly of the water stick insect Ranatra chinensis (Heteroptera: Nepidae).</title>
        <authorList>
            <person name="Liu X."/>
        </authorList>
    </citation>
    <scope>NUCLEOTIDE SEQUENCE [LARGE SCALE GENOMIC DNA]</scope>
    <source>
        <strain evidence="2">Cailab_2021Rc</strain>
        <tissue evidence="2">Muscle</tissue>
    </source>
</reference>
<dbReference type="PANTHER" id="PTHR38681:SF1">
    <property type="entry name" value="RETROVIRUS-RELATED POL POLYPROTEIN FROM TRANSPOSON 412-LIKE PROTEIN"/>
    <property type="match status" value="1"/>
</dbReference>
<dbReference type="EMBL" id="JBFDAA010000008">
    <property type="protein sequence ID" value="KAL1130153.1"/>
    <property type="molecule type" value="Genomic_DNA"/>
</dbReference>
<name>A0ABD0YY86_9HEMI</name>
<gene>
    <name evidence="2" type="ORF">AAG570_013091</name>
</gene>
<feature type="region of interest" description="Disordered" evidence="1">
    <location>
        <begin position="123"/>
        <end position="159"/>
    </location>
</feature>
<dbReference type="PANTHER" id="PTHR38681">
    <property type="entry name" value="RETROVIRUS-RELATED POL POLYPROTEIN FROM TRANSPOSON 412-LIKE PROTEIN-RELATED"/>
    <property type="match status" value="1"/>
</dbReference>
<feature type="compositionally biased region" description="Polar residues" evidence="1">
    <location>
        <begin position="133"/>
        <end position="143"/>
    </location>
</feature>
<proteinExistence type="predicted"/>
<evidence type="ECO:0000313" key="2">
    <source>
        <dbReference type="EMBL" id="KAL1130153.1"/>
    </source>
</evidence>
<protein>
    <submittedName>
        <fullName evidence="2">Uncharacterized protein</fullName>
    </submittedName>
</protein>
<evidence type="ECO:0000256" key="1">
    <source>
        <dbReference type="SAM" id="MobiDB-lite"/>
    </source>
</evidence>
<evidence type="ECO:0000313" key="3">
    <source>
        <dbReference type="Proteomes" id="UP001558652"/>
    </source>
</evidence>
<feature type="compositionally biased region" description="Basic residues" evidence="1">
    <location>
        <begin position="144"/>
        <end position="159"/>
    </location>
</feature>
<organism evidence="2 3">
    <name type="scientific">Ranatra chinensis</name>
    <dbReference type="NCBI Taxonomy" id="642074"/>
    <lineage>
        <taxon>Eukaryota</taxon>
        <taxon>Metazoa</taxon>
        <taxon>Ecdysozoa</taxon>
        <taxon>Arthropoda</taxon>
        <taxon>Hexapoda</taxon>
        <taxon>Insecta</taxon>
        <taxon>Pterygota</taxon>
        <taxon>Neoptera</taxon>
        <taxon>Paraneoptera</taxon>
        <taxon>Hemiptera</taxon>
        <taxon>Heteroptera</taxon>
        <taxon>Panheteroptera</taxon>
        <taxon>Nepomorpha</taxon>
        <taxon>Nepidae</taxon>
        <taxon>Ranatrinae</taxon>
        <taxon>Ranatra</taxon>
    </lineage>
</organism>
<sequence>MRGDNKASTAELVYGRTLRLPRDLFPGTQPAETEAVLQQLRATFRSLQPALFLYTGNLITRMFVPKTLNTCTHVFLRYDAIRRSLAPTYDGLFKVLRRGDKVFTTKMDDRETTVTTDRLKPAYTLPTEDSDSPHTTTTEASGTSHKHIRVSRPRLYHTQ</sequence>
<dbReference type="AlphaFoldDB" id="A0ABD0YY86"/>
<dbReference type="Proteomes" id="UP001558652">
    <property type="component" value="Unassembled WGS sequence"/>
</dbReference>
<keyword evidence="3" id="KW-1185">Reference proteome</keyword>
<accession>A0ABD0YY86</accession>